<dbReference type="RefSeq" id="WP_052606568.1">
    <property type="nucleotide sequence ID" value="NZ_JXYS01000091.1"/>
</dbReference>
<evidence type="ECO:0000256" key="3">
    <source>
        <dbReference type="ARBA" id="ARBA00006743"/>
    </source>
</evidence>
<evidence type="ECO:0000313" key="9">
    <source>
        <dbReference type="EMBL" id="KJF16244.1"/>
    </source>
</evidence>
<dbReference type="InterPro" id="IPR003171">
    <property type="entry name" value="Mehydrof_redctse-like"/>
</dbReference>
<dbReference type="Pfam" id="PF02219">
    <property type="entry name" value="MTHFR"/>
    <property type="match status" value="1"/>
</dbReference>
<dbReference type="STRING" id="1280514.AXFE_28840"/>
<name>A0A0D8HED2_9ACTN</name>
<accession>A0A0D8HED2</accession>
<dbReference type="PATRIC" id="fig|1280514.3.peg.3810"/>
<keyword evidence="4 8" id="KW-0285">Flavoprotein</keyword>
<dbReference type="GO" id="GO:0106312">
    <property type="term" value="F:methylenetetrahydrofolate reductase (NADH) activity"/>
    <property type="evidence" value="ECO:0007669"/>
    <property type="project" value="UniProtKB-EC"/>
</dbReference>
<comment type="cofactor">
    <cofactor evidence="1 8">
        <name>FAD</name>
        <dbReference type="ChEBI" id="CHEBI:57692"/>
    </cofactor>
</comment>
<dbReference type="InterPro" id="IPR029041">
    <property type="entry name" value="FAD-linked_oxidoreductase-like"/>
</dbReference>
<dbReference type="Proteomes" id="UP000032360">
    <property type="component" value="Unassembled WGS sequence"/>
</dbReference>
<dbReference type="EMBL" id="JXYS01000091">
    <property type="protein sequence ID" value="KJF16244.1"/>
    <property type="molecule type" value="Genomic_DNA"/>
</dbReference>
<dbReference type="PANTHER" id="PTHR45754:SF3">
    <property type="entry name" value="METHYLENETETRAHYDROFOLATE REDUCTASE (NADPH)"/>
    <property type="match status" value="1"/>
</dbReference>
<dbReference type="AlphaFoldDB" id="A0A0D8HED2"/>
<comment type="catalytic activity">
    <reaction evidence="7">
        <text>(6S)-5-methyl-5,6,7,8-tetrahydrofolate + NAD(+) = (6R)-5,10-methylene-5,6,7,8-tetrahydrofolate + NADH + H(+)</text>
        <dbReference type="Rhea" id="RHEA:19821"/>
        <dbReference type="ChEBI" id="CHEBI:15378"/>
        <dbReference type="ChEBI" id="CHEBI:15636"/>
        <dbReference type="ChEBI" id="CHEBI:18608"/>
        <dbReference type="ChEBI" id="CHEBI:57540"/>
        <dbReference type="ChEBI" id="CHEBI:57945"/>
        <dbReference type="EC" id="1.5.1.54"/>
    </reaction>
    <physiologicalReaction direction="right-to-left" evidence="7">
        <dbReference type="Rhea" id="RHEA:19823"/>
    </physiologicalReaction>
</comment>
<dbReference type="PANTHER" id="PTHR45754">
    <property type="entry name" value="METHYLENETETRAHYDROFOLATE REDUCTASE"/>
    <property type="match status" value="1"/>
</dbReference>
<dbReference type="GO" id="GO:0009086">
    <property type="term" value="P:methionine biosynthetic process"/>
    <property type="evidence" value="ECO:0007669"/>
    <property type="project" value="TreeGrafter"/>
</dbReference>
<comment type="pathway">
    <text evidence="2 8">One-carbon metabolism; tetrahydrofolate interconversion.</text>
</comment>
<dbReference type="GO" id="GO:0005829">
    <property type="term" value="C:cytosol"/>
    <property type="evidence" value="ECO:0007669"/>
    <property type="project" value="TreeGrafter"/>
</dbReference>
<dbReference type="CDD" id="cd00537">
    <property type="entry name" value="MTHFR"/>
    <property type="match status" value="1"/>
</dbReference>
<evidence type="ECO:0000256" key="4">
    <source>
        <dbReference type="ARBA" id="ARBA00022630"/>
    </source>
</evidence>
<comment type="caution">
    <text evidence="9">The sequence shown here is derived from an EMBL/GenBank/DDBJ whole genome shotgun (WGS) entry which is preliminary data.</text>
</comment>
<gene>
    <name evidence="9" type="primary">metF</name>
    <name evidence="9" type="ORF">AXFE_28840</name>
</gene>
<protein>
    <recommendedName>
        <fullName evidence="8">Methylenetetrahydrofolate reductase</fullName>
    </recommendedName>
</protein>
<evidence type="ECO:0000256" key="6">
    <source>
        <dbReference type="ARBA" id="ARBA00023002"/>
    </source>
</evidence>
<sequence length="297" mass="32610">MKNLVRVDQLISSASRPLFSVELWPPRNVESERRLTQALLELSELSIDFVSITYGAGGSTRENTHDLVVKLDREYSLTAVAHLVTAAHSKVEIDSILSRYAKGGIVNLLALHGDPPLSGNDQLLDGEFPHAIDLARYAIEKYDMCVGVAAHPQGHPSAFDRESDIRFLAEKLEVAHFGITQFFYDSNYYFDLLSRLDSIGIQKPIIPGIMAPTSLSTLIKMSELSGAEIPKVVLNRLNRYQGDPQSLKKEGIEIAIELSQELLDGGVAGIHVFTMNQASTTKAIYSALFPGRSAASK</sequence>
<evidence type="ECO:0000256" key="5">
    <source>
        <dbReference type="ARBA" id="ARBA00022827"/>
    </source>
</evidence>
<dbReference type="SUPFAM" id="SSF51730">
    <property type="entry name" value="FAD-linked oxidoreductase"/>
    <property type="match status" value="1"/>
</dbReference>
<evidence type="ECO:0000256" key="8">
    <source>
        <dbReference type="RuleBase" id="RU003862"/>
    </source>
</evidence>
<evidence type="ECO:0000256" key="7">
    <source>
        <dbReference type="ARBA" id="ARBA00048628"/>
    </source>
</evidence>
<reference evidence="9 10" key="1">
    <citation type="submission" date="2015-01" db="EMBL/GenBank/DDBJ databases">
        <title>Draft genome of the acidophilic iron oxidizer Acidithrix ferrooxidans strain Py-F3.</title>
        <authorList>
            <person name="Poehlein A."/>
            <person name="Eisen S."/>
            <person name="Schloemann M."/>
            <person name="Johnson B.D."/>
            <person name="Daniel R."/>
            <person name="Muehling M."/>
        </authorList>
    </citation>
    <scope>NUCLEOTIDE SEQUENCE [LARGE SCALE GENOMIC DNA]</scope>
    <source>
        <strain evidence="9 10">Py-F3</strain>
    </source>
</reference>
<dbReference type="GO" id="GO:0035999">
    <property type="term" value="P:tetrahydrofolate interconversion"/>
    <property type="evidence" value="ECO:0007669"/>
    <property type="project" value="UniProtKB-UniPathway"/>
</dbReference>
<keyword evidence="5 8" id="KW-0274">FAD</keyword>
<dbReference type="OrthoDB" id="9812555at2"/>
<keyword evidence="10" id="KW-1185">Reference proteome</keyword>
<comment type="similarity">
    <text evidence="3 8">Belongs to the methylenetetrahydrofolate reductase family.</text>
</comment>
<evidence type="ECO:0000256" key="1">
    <source>
        <dbReference type="ARBA" id="ARBA00001974"/>
    </source>
</evidence>
<keyword evidence="6 8" id="KW-0560">Oxidoreductase</keyword>
<proteinExistence type="inferred from homology"/>
<dbReference type="UniPathway" id="UPA00193"/>
<organism evidence="9 10">
    <name type="scientific">Acidithrix ferrooxidans</name>
    <dbReference type="NCBI Taxonomy" id="1280514"/>
    <lineage>
        <taxon>Bacteria</taxon>
        <taxon>Bacillati</taxon>
        <taxon>Actinomycetota</taxon>
        <taxon>Acidimicrobiia</taxon>
        <taxon>Acidimicrobiales</taxon>
        <taxon>Acidimicrobiaceae</taxon>
        <taxon>Acidithrix</taxon>
    </lineage>
</organism>
<dbReference type="Gene3D" id="3.20.20.220">
    <property type="match status" value="1"/>
</dbReference>
<evidence type="ECO:0000313" key="10">
    <source>
        <dbReference type="Proteomes" id="UP000032360"/>
    </source>
</evidence>
<evidence type="ECO:0000256" key="2">
    <source>
        <dbReference type="ARBA" id="ARBA00004777"/>
    </source>
</evidence>
<dbReference type="GO" id="GO:0071949">
    <property type="term" value="F:FAD binding"/>
    <property type="evidence" value="ECO:0007669"/>
    <property type="project" value="TreeGrafter"/>
</dbReference>